<dbReference type="CDD" id="cd05380">
    <property type="entry name" value="CAP_euk"/>
    <property type="match status" value="1"/>
</dbReference>
<name>A0A0K8T2C0_LYGHE</name>
<dbReference type="InterPro" id="IPR018244">
    <property type="entry name" value="Allrgn_V5/Tpx1_CS"/>
</dbReference>
<organism evidence="2">
    <name type="scientific">Lygus hesperus</name>
    <name type="common">Western plant bug</name>
    <dbReference type="NCBI Taxonomy" id="30085"/>
    <lineage>
        <taxon>Eukaryota</taxon>
        <taxon>Metazoa</taxon>
        <taxon>Ecdysozoa</taxon>
        <taxon>Arthropoda</taxon>
        <taxon>Hexapoda</taxon>
        <taxon>Insecta</taxon>
        <taxon>Pterygota</taxon>
        <taxon>Neoptera</taxon>
        <taxon>Paraneoptera</taxon>
        <taxon>Hemiptera</taxon>
        <taxon>Heteroptera</taxon>
        <taxon>Panheteroptera</taxon>
        <taxon>Cimicomorpha</taxon>
        <taxon>Miridae</taxon>
        <taxon>Mirini</taxon>
        <taxon>Lygus</taxon>
    </lineage>
</organism>
<protein>
    <recommendedName>
        <fullName evidence="1">SCP domain-containing protein</fullName>
    </recommendedName>
</protein>
<dbReference type="InterPro" id="IPR001283">
    <property type="entry name" value="CRISP-related"/>
</dbReference>
<reference evidence="2" key="1">
    <citation type="submission" date="2014-09" db="EMBL/GenBank/DDBJ databases">
        <authorList>
            <person name="Magalhaes I.L.F."/>
            <person name="Oliveira U."/>
            <person name="Santos F.R."/>
            <person name="Vidigal T.H.D.A."/>
            <person name="Brescovit A.D."/>
            <person name="Santos A.J."/>
        </authorList>
    </citation>
    <scope>NUCLEOTIDE SEQUENCE</scope>
</reference>
<dbReference type="InterPro" id="IPR014044">
    <property type="entry name" value="CAP_dom"/>
</dbReference>
<dbReference type="AlphaFoldDB" id="A0A0K8T2C0"/>
<dbReference type="GO" id="GO:0005576">
    <property type="term" value="C:extracellular region"/>
    <property type="evidence" value="ECO:0007669"/>
    <property type="project" value="UniProtKB-SubCell"/>
</dbReference>
<dbReference type="EMBL" id="GBRD01006147">
    <property type="protein sequence ID" value="JAG59674.1"/>
    <property type="molecule type" value="Transcribed_RNA"/>
</dbReference>
<dbReference type="InterPro" id="IPR035940">
    <property type="entry name" value="CAP_sf"/>
</dbReference>
<dbReference type="Pfam" id="PF00188">
    <property type="entry name" value="CAP"/>
    <property type="match status" value="1"/>
</dbReference>
<accession>A0A0K8T2C0</accession>
<feature type="non-terminal residue" evidence="2">
    <location>
        <position position="1"/>
    </location>
</feature>
<evidence type="ECO:0000259" key="1">
    <source>
        <dbReference type="SMART" id="SM00198"/>
    </source>
</evidence>
<feature type="domain" description="SCP" evidence="1">
    <location>
        <begin position="6"/>
        <end position="167"/>
    </location>
</feature>
<dbReference type="PROSITE" id="PS01010">
    <property type="entry name" value="CRISP_2"/>
    <property type="match status" value="1"/>
</dbReference>
<dbReference type="PRINTS" id="PR00837">
    <property type="entry name" value="V5TPXLIKE"/>
</dbReference>
<dbReference type="SMART" id="SM00198">
    <property type="entry name" value="SCP"/>
    <property type="match status" value="1"/>
</dbReference>
<dbReference type="SUPFAM" id="SSF55797">
    <property type="entry name" value="PR-1-like"/>
    <property type="match status" value="1"/>
</dbReference>
<dbReference type="Gene3D" id="3.40.33.10">
    <property type="entry name" value="CAP"/>
    <property type="match status" value="1"/>
</dbReference>
<sequence>SAWYDDTTPEKLKGFPKSSNMREMRWNKQLAESALKWAQQCQVGMDECRDLWLDGRRKFDLNIHEVPSQSLMRASQMFSSKEWNTNEEQPHVQTFFHEWINEVANFSKDNIQNYVHNENMVTDHFIQLIWARTYMVGCAMVSWNAETPGFRLLFLVCNYAPRGNIDQQPVYLIGGPCAECAPLYADSNYGQKCGDKLPTLCETSSSTIMGID</sequence>
<feature type="non-terminal residue" evidence="2">
    <location>
        <position position="212"/>
    </location>
</feature>
<evidence type="ECO:0000313" key="2">
    <source>
        <dbReference type="EMBL" id="JAG59674.1"/>
    </source>
</evidence>
<proteinExistence type="predicted"/>
<dbReference type="PANTHER" id="PTHR10334">
    <property type="entry name" value="CYSTEINE-RICH SECRETORY PROTEIN-RELATED"/>
    <property type="match status" value="1"/>
</dbReference>